<organism evidence="1 2">
    <name type="scientific">Pseudomonas asplenii</name>
    <dbReference type="NCBI Taxonomy" id="53407"/>
    <lineage>
        <taxon>Bacteria</taxon>
        <taxon>Pseudomonadati</taxon>
        <taxon>Pseudomonadota</taxon>
        <taxon>Gammaproteobacteria</taxon>
        <taxon>Pseudomonadales</taxon>
        <taxon>Pseudomonadaceae</taxon>
        <taxon>Pseudomonas</taxon>
    </lineage>
</organism>
<evidence type="ECO:0000313" key="1">
    <source>
        <dbReference type="EMBL" id="SDT15422.1"/>
    </source>
</evidence>
<keyword evidence="2" id="KW-1185">Reference proteome</keyword>
<proteinExistence type="predicted"/>
<gene>
    <name evidence="1" type="ORF">SAMN05216598_4182</name>
</gene>
<dbReference type="EMBL" id="LT629777">
    <property type="protein sequence ID" value="SDT15422.1"/>
    <property type="molecule type" value="Genomic_DNA"/>
</dbReference>
<evidence type="ECO:0000313" key="2">
    <source>
        <dbReference type="Proteomes" id="UP000199524"/>
    </source>
</evidence>
<name>A0A1H1Y1X4_9PSED</name>
<accession>A0A1H1Y1X4</accession>
<dbReference type="RefSeq" id="WP_232000365.1">
    <property type="nucleotide sequence ID" value="NZ_LT629777.1"/>
</dbReference>
<dbReference type="AlphaFoldDB" id="A0A1H1Y1X4"/>
<protein>
    <submittedName>
        <fullName evidence="1">Uncharacterized protein</fullName>
    </submittedName>
</protein>
<sequence>MVRARPQLISAKLEKLHLTPVTVGLQEVARKLNARCLPGWTGPIDA</sequence>
<dbReference type="GeneID" id="300210706"/>
<dbReference type="Proteomes" id="UP000199524">
    <property type="component" value="Chromosome I"/>
</dbReference>
<reference evidence="2" key="1">
    <citation type="submission" date="2016-10" db="EMBL/GenBank/DDBJ databases">
        <authorList>
            <person name="Varghese N."/>
            <person name="Submissions S."/>
        </authorList>
    </citation>
    <scope>NUCLEOTIDE SEQUENCE [LARGE SCALE GENOMIC DNA]</scope>
    <source>
        <strain evidence="2">ATCC 23835</strain>
    </source>
</reference>